<dbReference type="RefSeq" id="WP_303701310.1">
    <property type="nucleotide sequence ID" value="NZ_VSIV01000181.1"/>
</dbReference>
<sequence length="524" mass="61868">MNGYWMLVLHSHLPFVKHPEYEYFLEEHWLYEAISECYLPLLMQLEKLNSERTNVKLVVSLTPTLCEMLADDMLKERFEKYLIKMIDLSKKEIVRTESQPEFNSTARFYKNRLENLLDYYRHNLNKNVLEGYIKFKNKGMLEIITCAATHGFLPFMGHFEKAVSAQITTAVNNYKKHFGENPKGIWLPECAYYHGLESVLNDYGIKYFFTDTHGVLFAKPRPRYGVYAPVYTRKGVAAFARDFHSSKQVWSSKEGYPGDYNYRDFYRDIGYDLDMNYIKPYISPDGARVFTGIKYHRITGKTDYKEPYIREKAIYKAGEHAAHFVNERTKQVDELTPLIDRKPLIVSPYDAELFGHWWFEGPEFLGNVFREMDKSEKIKPITPTEYLEEYETNQVTELNPSSWGDKGYYEVWLNSSNDWIYRHLNFAVKRIHDLAVEYSETSDPEEIRILNQMAREILLAQSSDWAFLMTTGTATEYAVKRTKEHIYNFLRLEKMLEGSVDQRFLSKCENKNSILQELTFNVYR</sequence>
<evidence type="ECO:0000256" key="4">
    <source>
        <dbReference type="PIRSR" id="PIRSR640042-2"/>
    </source>
</evidence>
<protein>
    <submittedName>
        <fullName evidence="8">DUF1957 domain-containing protein</fullName>
    </submittedName>
</protein>
<dbReference type="InterPro" id="IPR027291">
    <property type="entry name" value="Glyco_hydro_38_N_sf"/>
</dbReference>
<dbReference type="PANTHER" id="PTHR41695:SF1">
    <property type="entry name" value="1,4-ALPHA-GLUCAN BRANCHING ENZYME TK1436"/>
    <property type="match status" value="1"/>
</dbReference>
<organism evidence="8 9">
    <name type="scientific">Flexistipes sinusarabici</name>
    <dbReference type="NCBI Taxonomy" id="2352"/>
    <lineage>
        <taxon>Bacteria</taxon>
        <taxon>Pseudomonadati</taxon>
        <taxon>Deferribacterota</taxon>
        <taxon>Deferribacteres</taxon>
        <taxon>Deferribacterales</taxon>
        <taxon>Flexistipitaceae</taxon>
        <taxon>Flexistipes</taxon>
    </lineage>
</organism>
<dbReference type="EMBL" id="VSIV01000181">
    <property type="protein sequence ID" value="TYB33176.1"/>
    <property type="molecule type" value="Genomic_DNA"/>
</dbReference>
<keyword evidence="2 5" id="KW-0119">Carbohydrate metabolism</keyword>
<dbReference type="InterPro" id="IPR004300">
    <property type="entry name" value="Glyco_hydro_57_N"/>
</dbReference>
<dbReference type="GO" id="GO:0003844">
    <property type="term" value="F:1,4-alpha-glucan branching enzyme activity"/>
    <property type="evidence" value="ECO:0007669"/>
    <property type="project" value="InterPro"/>
</dbReference>
<feature type="domain" description="Glycoside hydrolase family 57 N-terminal" evidence="6">
    <location>
        <begin position="7"/>
        <end position="315"/>
    </location>
</feature>
<feature type="binding site" evidence="4">
    <location>
        <position position="258"/>
    </location>
    <ligand>
        <name>substrate</name>
    </ligand>
</feature>
<feature type="active site" description="Proton donor" evidence="3">
    <location>
        <position position="350"/>
    </location>
</feature>
<dbReference type="InterPro" id="IPR011330">
    <property type="entry name" value="Glyco_hydro/deAcase_b/a-brl"/>
</dbReference>
<dbReference type="InterPro" id="IPR040042">
    <property type="entry name" value="Branching_enz_MT3115-like"/>
</dbReference>
<dbReference type="Gene3D" id="1.20.1430.10">
    <property type="entry name" value="Families 57/38 glycoside transferase, middle domain"/>
    <property type="match status" value="1"/>
</dbReference>
<feature type="binding site" evidence="4">
    <location>
        <position position="403"/>
    </location>
    <ligand>
        <name>substrate</name>
    </ligand>
</feature>
<dbReference type="GO" id="GO:0030979">
    <property type="term" value="P:alpha-glucan biosynthetic process"/>
    <property type="evidence" value="ECO:0007669"/>
    <property type="project" value="InterPro"/>
</dbReference>
<dbReference type="GO" id="GO:0005576">
    <property type="term" value="C:extracellular region"/>
    <property type="evidence" value="ECO:0007669"/>
    <property type="project" value="TreeGrafter"/>
</dbReference>
<comment type="caution">
    <text evidence="8">The sequence shown here is derived from an EMBL/GenBank/DDBJ whole genome shotgun (WGS) entry which is preliminary data.</text>
</comment>
<comment type="similarity">
    <text evidence="1 5">Belongs to the glycosyl hydrolase 57 family.</text>
</comment>
<dbReference type="AlphaFoldDB" id="A0A5D0MJL6"/>
<accession>A0A5D0MJL6</accession>
<evidence type="ECO:0000313" key="8">
    <source>
        <dbReference type="EMBL" id="TYB33176.1"/>
    </source>
</evidence>
<feature type="active site" description="Nucleophile" evidence="3">
    <location>
        <position position="189"/>
    </location>
</feature>
<name>A0A5D0MJL6_FLESI</name>
<evidence type="ECO:0000313" key="9">
    <source>
        <dbReference type="Proteomes" id="UP000323337"/>
    </source>
</evidence>
<evidence type="ECO:0000259" key="7">
    <source>
        <dbReference type="Pfam" id="PF09210"/>
    </source>
</evidence>
<dbReference type="Pfam" id="PF03065">
    <property type="entry name" value="Glyco_hydro_57"/>
    <property type="match status" value="1"/>
</dbReference>
<dbReference type="PANTHER" id="PTHR41695">
    <property type="entry name" value="1,4-ALPHA-GLUCAN BRANCHING ENZYME RV3031-RELATED"/>
    <property type="match status" value="1"/>
</dbReference>
<dbReference type="InterPro" id="IPR015293">
    <property type="entry name" value="BE_C"/>
</dbReference>
<dbReference type="SUPFAM" id="SSF88713">
    <property type="entry name" value="Glycoside hydrolase/deacetylase"/>
    <property type="match status" value="1"/>
</dbReference>
<reference evidence="8 9" key="1">
    <citation type="submission" date="2019-08" db="EMBL/GenBank/DDBJ databases">
        <title>Genomic characterization of a novel candidate phylum (ARYD3) from a high temperature, high salinity tertiary oil reservoir in north central Oklahoma, USA.</title>
        <authorList>
            <person name="Youssef N.H."/>
            <person name="Yadav A."/>
            <person name="Elshahed M.S."/>
        </authorList>
    </citation>
    <scope>NUCLEOTIDE SEQUENCE [LARGE SCALE GENOMIC DNA]</scope>
    <source>
        <strain evidence="8">ARYD1</strain>
    </source>
</reference>
<feature type="binding site" evidence="4">
    <location>
        <position position="464"/>
    </location>
    <ligand>
        <name>substrate</name>
    </ligand>
</feature>
<dbReference type="InterPro" id="IPR037090">
    <property type="entry name" value="57_glycoside_trans_central"/>
</dbReference>
<feature type="domain" description="1,4-alpha-glucan branching enzyme C-terminal" evidence="7">
    <location>
        <begin position="423"/>
        <end position="523"/>
    </location>
</feature>
<dbReference type="Gene3D" id="3.20.110.10">
    <property type="entry name" value="Glycoside hydrolase 38, N terminal domain"/>
    <property type="match status" value="1"/>
</dbReference>
<proteinExistence type="inferred from homology"/>
<dbReference type="Proteomes" id="UP000323337">
    <property type="component" value="Unassembled WGS sequence"/>
</dbReference>
<evidence type="ECO:0000256" key="5">
    <source>
        <dbReference type="RuleBase" id="RU361196"/>
    </source>
</evidence>
<dbReference type="SUPFAM" id="SSF88688">
    <property type="entry name" value="Families 57/38 glycoside transferase middle domain"/>
    <property type="match status" value="1"/>
</dbReference>
<evidence type="ECO:0000256" key="1">
    <source>
        <dbReference type="ARBA" id="ARBA00006821"/>
    </source>
</evidence>
<gene>
    <name evidence="8" type="ORF">FXF49_07670</name>
</gene>
<dbReference type="CDD" id="cd10792">
    <property type="entry name" value="GH57N_AmyC_like"/>
    <property type="match status" value="1"/>
</dbReference>
<evidence type="ECO:0000256" key="3">
    <source>
        <dbReference type="PIRSR" id="PIRSR640042-1"/>
    </source>
</evidence>
<dbReference type="InterPro" id="IPR028995">
    <property type="entry name" value="Glyco_hydro_57/38_cen_sf"/>
</dbReference>
<dbReference type="Pfam" id="PF09210">
    <property type="entry name" value="BE_C"/>
    <property type="match status" value="1"/>
</dbReference>
<evidence type="ECO:0000256" key="2">
    <source>
        <dbReference type="ARBA" id="ARBA00023277"/>
    </source>
</evidence>
<feature type="binding site" evidence="4">
    <location>
        <position position="241"/>
    </location>
    <ligand>
        <name>substrate</name>
    </ligand>
</feature>
<evidence type="ECO:0000259" key="6">
    <source>
        <dbReference type="Pfam" id="PF03065"/>
    </source>
</evidence>